<dbReference type="AlphaFoldDB" id="A0A1I0YBE1"/>
<gene>
    <name evidence="3" type="ORF">SAMN05216587_11188</name>
</gene>
<accession>A0A1I0YBE1</accession>
<dbReference type="EMBL" id="FOJX01000011">
    <property type="protein sequence ID" value="SFB10669.1"/>
    <property type="molecule type" value="Genomic_DNA"/>
</dbReference>
<reference evidence="3 4" key="1">
    <citation type="submission" date="2016-10" db="EMBL/GenBank/DDBJ databases">
        <authorList>
            <person name="de Groot N.N."/>
        </authorList>
    </citation>
    <scope>NUCLEOTIDE SEQUENCE [LARGE SCALE GENOMIC DNA]</scope>
    <source>
        <strain evidence="3 4">L14</strain>
    </source>
</reference>
<evidence type="ECO:0000313" key="3">
    <source>
        <dbReference type="EMBL" id="SFB10669.1"/>
    </source>
</evidence>
<feature type="compositionally biased region" description="Polar residues" evidence="1">
    <location>
        <begin position="155"/>
        <end position="170"/>
    </location>
</feature>
<feature type="signal peptide" evidence="2">
    <location>
        <begin position="1"/>
        <end position="20"/>
    </location>
</feature>
<feature type="chain" id="PRO_5038610220" evidence="2">
    <location>
        <begin position="21"/>
        <end position="179"/>
    </location>
</feature>
<evidence type="ECO:0000256" key="1">
    <source>
        <dbReference type="SAM" id="MobiDB-lite"/>
    </source>
</evidence>
<name>A0A1I0YBE1_SELRU</name>
<proteinExistence type="predicted"/>
<sequence length="179" mass="20621">MKKLLLLLTMLLALSSTTFATDWQPTMNLHGDGIEYDEDSVGIDQNFNSGRPEDRNIYVWTKITYSSNYIESLYQKGLWKGYSPLGEFSLLKINLSKRTCTVGTICMFDIAHGEIGEKRNWGRTMQITSNNNLGKFLLVLMKRTKDKQEAIVKRTYSSDNPPSSPYTYNPLTREWENKQ</sequence>
<organism evidence="3 4">
    <name type="scientific">Selenomonas ruminantium</name>
    <dbReference type="NCBI Taxonomy" id="971"/>
    <lineage>
        <taxon>Bacteria</taxon>
        <taxon>Bacillati</taxon>
        <taxon>Bacillota</taxon>
        <taxon>Negativicutes</taxon>
        <taxon>Selenomonadales</taxon>
        <taxon>Selenomonadaceae</taxon>
        <taxon>Selenomonas</taxon>
    </lineage>
</organism>
<evidence type="ECO:0000313" key="4">
    <source>
        <dbReference type="Proteomes" id="UP000183843"/>
    </source>
</evidence>
<dbReference type="RefSeq" id="WP_074816810.1">
    <property type="nucleotide sequence ID" value="NZ_FOJX01000011.1"/>
</dbReference>
<protein>
    <submittedName>
        <fullName evidence="3">Uncharacterized protein</fullName>
    </submittedName>
</protein>
<dbReference type="Proteomes" id="UP000183843">
    <property type="component" value="Unassembled WGS sequence"/>
</dbReference>
<feature type="region of interest" description="Disordered" evidence="1">
    <location>
        <begin position="152"/>
        <end position="179"/>
    </location>
</feature>
<evidence type="ECO:0000256" key="2">
    <source>
        <dbReference type="SAM" id="SignalP"/>
    </source>
</evidence>
<keyword evidence="2" id="KW-0732">Signal</keyword>